<sequence length="605" mass="67546">MSSSPFTIAQQRTLKEDYLPDYLALDSDQARKKHLNTIVPQILEHEDFRGKLGSEKTEKDWKASIMKYFKNRRQTQRQQQIRKDAGTTLTQNLAHDPVDCIKAMRKAVKLFQVLGHENLDGQSIFKSQNEEKIREHATTMSGNATANFKKALRELWDAEPDKASYEAQAREYWNVPNNQLQFLVGASRLFSAVCEYKHLGKVELMLMYTFAREDGTCDSGCISGHSNTETNDFPDEHQEAYKTFFEVWNQYGEKYCKNPDPSPQKSRFTIPVDSTGRPCFPDLDFEKVTGEELREVMAVYFNSLWLFAGRRGQPTYAYIKNSPGSFFDCTRYKLPCFGNPRVQEFTRSMVMQLAEWLCEHSSMSAPEPLEFLSGQMKDQPDDATARVEMGGTEGTELETGTDDTAAGVGMGGTEGTESETGTTSKGNAEAGDILEDHASVTEAPGDSEGERVEPVVRDDLCSTMRDMVGSGVAGDSGTEREEENVDKAVEEDLGGTAMDRASGPLGDGGTEQEKDETRNVVDVGAGAVGKTRKERRKQQPEHASVGQTLRRSIRHNGAKETKEQDTNPTPTLPSKRVNLNEDSKEEPPSKRPRNTGNGKKSKKRT</sequence>
<dbReference type="AlphaFoldDB" id="A0A4S8L463"/>
<feature type="compositionally biased region" description="Basic and acidic residues" evidence="1">
    <location>
        <begin position="578"/>
        <end position="589"/>
    </location>
</feature>
<reference evidence="2 3" key="1">
    <citation type="journal article" date="2019" name="Nat. Ecol. Evol.">
        <title>Megaphylogeny resolves global patterns of mushroom evolution.</title>
        <authorList>
            <person name="Varga T."/>
            <person name="Krizsan K."/>
            <person name="Foldi C."/>
            <person name="Dima B."/>
            <person name="Sanchez-Garcia M."/>
            <person name="Sanchez-Ramirez S."/>
            <person name="Szollosi G.J."/>
            <person name="Szarkandi J.G."/>
            <person name="Papp V."/>
            <person name="Albert L."/>
            <person name="Andreopoulos W."/>
            <person name="Angelini C."/>
            <person name="Antonin V."/>
            <person name="Barry K.W."/>
            <person name="Bougher N.L."/>
            <person name="Buchanan P."/>
            <person name="Buyck B."/>
            <person name="Bense V."/>
            <person name="Catcheside P."/>
            <person name="Chovatia M."/>
            <person name="Cooper J."/>
            <person name="Damon W."/>
            <person name="Desjardin D."/>
            <person name="Finy P."/>
            <person name="Geml J."/>
            <person name="Haridas S."/>
            <person name="Hughes K."/>
            <person name="Justo A."/>
            <person name="Karasinski D."/>
            <person name="Kautmanova I."/>
            <person name="Kiss B."/>
            <person name="Kocsube S."/>
            <person name="Kotiranta H."/>
            <person name="LaButti K.M."/>
            <person name="Lechner B.E."/>
            <person name="Liimatainen K."/>
            <person name="Lipzen A."/>
            <person name="Lukacs Z."/>
            <person name="Mihaltcheva S."/>
            <person name="Morgado L.N."/>
            <person name="Niskanen T."/>
            <person name="Noordeloos M.E."/>
            <person name="Ohm R.A."/>
            <person name="Ortiz-Santana B."/>
            <person name="Ovrebo C."/>
            <person name="Racz N."/>
            <person name="Riley R."/>
            <person name="Savchenko A."/>
            <person name="Shiryaev A."/>
            <person name="Soop K."/>
            <person name="Spirin V."/>
            <person name="Szebenyi C."/>
            <person name="Tomsovsky M."/>
            <person name="Tulloss R.E."/>
            <person name="Uehling J."/>
            <person name="Grigoriev I.V."/>
            <person name="Vagvolgyi C."/>
            <person name="Papp T."/>
            <person name="Martin F.M."/>
            <person name="Miettinen O."/>
            <person name="Hibbett D.S."/>
            <person name="Nagy L.G."/>
        </authorList>
    </citation>
    <scope>NUCLEOTIDE SEQUENCE [LARGE SCALE GENOMIC DNA]</scope>
    <source>
        <strain evidence="2 3">CBS 962.96</strain>
    </source>
</reference>
<evidence type="ECO:0000256" key="1">
    <source>
        <dbReference type="SAM" id="MobiDB-lite"/>
    </source>
</evidence>
<name>A0A4S8L463_DENBC</name>
<gene>
    <name evidence="2" type="ORF">K435DRAFT_871654</name>
</gene>
<evidence type="ECO:0000313" key="3">
    <source>
        <dbReference type="Proteomes" id="UP000297245"/>
    </source>
</evidence>
<dbReference type="Proteomes" id="UP000297245">
    <property type="component" value="Unassembled WGS sequence"/>
</dbReference>
<feature type="region of interest" description="Disordered" evidence="1">
    <location>
        <begin position="468"/>
        <end position="605"/>
    </location>
</feature>
<organism evidence="2 3">
    <name type="scientific">Dendrothele bispora (strain CBS 962.96)</name>
    <dbReference type="NCBI Taxonomy" id="1314807"/>
    <lineage>
        <taxon>Eukaryota</taxon>
        <taxon>Fungi</taxon>
        <taxon>Dikarya</taxon>
        <taxon>Basidiomycota</taxon>
        <taxon>Agaricomycotina</taxon>
        <taxon>Agaricomycetes</taxon>
        <taxon>Agaricomycetidae</taxon>
        <taxon>Agaricales</taxon>
        <taxon>Agaricales incertae sedis</taxon>
        <taxon>Dendrothele</taxon>
    </lineage>
</organism>
<dbReference type="EMBL" id="ML179687">
    <property type="protein sequence ID" value="THU83093.1"/>
    <property type="molecule type" value="Genomic_DNA"/>
</dbReference>
<accession>A0A4S8L463</accession>
<proteinExistence type="predicted"/>
<feature type="region of interest" description="Disordered" evidence="1">
    <location>
        <begin position="391"/>
        <end position="430"/>
    </location>
</feature>
<protein>
    <submittedName>
        <fullName evidence="2">Uncharacterized protein</fullName>
    </submittedName>
</protein>
<keyword evidence="3" id="KW-1185">Reference proteome</keyword>
<evidence type="ECO:0000313" key="2">
    <source>
        <dbReference type="EMBL" id="THU83093.1"/>
    </source>
</evidence>